<keyword evidence="15" id="KW-1185">Reference proteome</keyword>
<dbReference type="InterPro" id="IPR001007">
    <property type="entry name" value="VWF_dom"/>
</dbReference>
<evidence type="ECO:0000256" key="4">
    <source>
        <dbReference type="ARBA" id="ARBA00022737"/>
    </source>
</evidence>
<evidence type="ECO:0000259" key="12">
    <source>
        <dbReference type="PROSITE" id="PS50184"/>
    </source>
</evidence>
<dbReference type="FunFam" id="2.10.25.10:FF:000674">
    <property type="entry name" value="Mucin-2"/>
    <property type="match status" value="1"/>
</dbReference>
<keyword evidence="3 10" id="KW-0732">Signal</keyword>
<dbReference type="InterPro" id="IPR058753">
    <property type="entry name" value="TIL_OTOGL_Mucin"/>
</dbReference>
<keyword evidence="7" id="KW-0325">Glycoprotein</keyword>
<evidence type="ECO:0000313" key="15">
    <source>
        <dbReference type="Proteomes" id="UP000472272"/>
    </source>
</evidence>
<reference evidence="14 15" key="1">
    <citation type="journal article" date="2019" name="Proc. Natl. Acad. Sci. U.S.A.">
        <title>Regulatory changes in pterin and carotenoid genes underlie balanced color polymorphisms in the wall lizard.</title>
        <authorList>
            <person name="Andrade P."/>
            <person name="Pinho C."/>
            <person name="Perez I de Lanuza G."/>
            <person name="Afonso S."/>
            <person name="Brejcha J."/>
            <person name="Rubin C.J."/>
            <person name="Wallerman O."/>
            <person name="Pereira P."/>
            <person name="Sabatino S.J."/>
            <person name="Bellati A."/>
            <person name="Pellitteri-Rosa D."/>
            <person name="Bosakova Z."/>
            <person name="Bunikis I."/>
            <person name="Carretero M.A."/>
            <person name="Feiner N."/>
            <person name="Marsik P."/>
            <person name="Pauperio F."/>
            <person name="Salvi D."/>
            <person name="Soler L."/>
            <person name="While G.M."/>
            <person name="Uller T."/>
            <person name="Font E."/>
            <person name="Andersson L."/>
            <person name="Carneiro M."/>
        </authorList>
    </citation>
    <scope>NUCLEOTIDE SEQUENCE</scope>
</reference>
<feature type="compositionally biased region" description="Low complexity" evidence="9">
    <location>
        <begin position="1916"/>
        <end position="1943"/>
    </location>
</feature>
<dbReference type="PANTHER" id="PTHR11339">
    <property type="entry name" value="EXTRACELLULAR MATRIX GLYCOPROTEIN RELATED"/>
    <property type="match status" value="1"/>
</dbReference>
<keyword evidence="4" id="KW-0677">Repeat</keyword>
<dbReference type="PROSITE" id="PS01185">
    <property type="entry name" value="CTCK_1"/>
    <property type="match status" value="1"/>
</dbReference>
<reference evidence="14" key="3">
    <citation type="submission" date="2025-09" db="UniProtKB">
        <authorList>
            <consortium name="Ensembl"/>
        </authorList>
    </citation>
    <scope>IDENTIFICATION</scope>
</reference>
<dbReference type="Pfam" id="PF23244">
    <property type="entry name" value="VWF"/>
    <property type="match status" value="2"/>
</dbReference>
<evidence type="ECO:0000256" key="2">
    <source>
        <dbReference type="ARBA" id="ARBA00022525"/>
    </source>
</evidence>
<dbReference type="PROSITE" id="PS01225">
    <property type="entry name" value="CTCK_2"/>
    <property type="match status" value="1"/>
</dbReference>
<dbReference type="Gene3D" id="2.10.25.10">
    <property type="entry name" value="Laminin"/>
    <property type="match status" value="4"/>
</dbReference>
<feature type="compositionally biased region" description="Low complexity" evidence="9">
    <location>
        <begin position="1955"/>
        <end position="2217"/>
    </location>
</feature>
<dbReference type="PANTHER" id="PTHR11339:SF371">
    <property type="entry name" value="MUCIN-2"/>
    <property type="match status" value="1"/>
</dbReference>
<feature type="region of interest" description="Disordered" evidence="9">
    <location>
        <begin position="1916"/>
        <end position="2217"/>
    </location>
</feature>
<dbReference type="SMART" id="SM00041">
    <property type="entry name" value="CT"/>
    <property type="match status" value="1"/>
</dbReference>
<evidence type="ECO:0000256" key="1">
    <source>
        <dbReference type="ARBA" id="ARBA00004613"/>
    </source>
</evidence>
<comment type="caution">
    <text evidence="8">Lacks conserved residue(s) required for the propagation of feature annotation.</text>
</comment>
<dbReference type="SMART" id="SM00216">
    <property type="entry name" value="VWD"/>
    <property type="match status" value="4"/>
</dbReference>
<protein>
    <submittedName>
        <fullName evidence="14">Mucin 2, oligomeric mucus/gel-forming</fullName>
    </submittedName>
</protein>
<keyword evidence="6 8" id="KW-1015">Disulfide bond</keyword>
<feature type="domain" description="CTCK" evidence="11">
    <location>
        <begin position="2860"/>
        <end position="2947"/>
    </location>
</feature>
<dbReference type="CDD" id="cd19941">
    <property type="entry name" value="TIL"/>
    <property type="match status" value="3"/>
</dbReference>
<feature type="compositionally biased region" description="Low complexity" evidence="9">
    <location>
        <begin position="1592"/>
        <end position="1665"/>
    </location>
</feature>
<dbReference type="FunFam" id="2.10.25.10:FF:000153">
    <property type="entry name" value="MUC5B isoform 1"/>
    <property type="match status" value="1"/>
</dbReference>
<dbReference type="Pfam" id="PF08742">
    <property type="entry name" value="C8"/>
    <property type="match status" value="4"/>
</dbReference>
<evidence type="ECO:0000256" key="10">
    <source>
        <dbReference type="SAM" id="SignalP"/>
    </source>
</evidence>
<evidence type="ECO:0000259" key="11">
    <source>
        <dbReference type="PROSITE" id="PS01225"/>
    </source>
</evidence>
<feature type="domain" description="VWFC" evidence="12">
    <location>
        <begin position="2605"/>
        <end position="2674"/>
    </location>
</feature>
<evidence type="ECO:0000256" key="3">
    <source>
        <dbReference type="ARBA" id="ARBA00022729"/>
    </source>
</evidence>
<dbReference type="GO" id="GO:0005576">
    <property type="term" value="C:extracellular region"/>
    <property type="evidence" value="ECO:0007669"/>
    <property type="project" value="UniProtKB-SubCell"/>
</dbReference>
<dbReference type="Proteomes" id="UP000472272">
    <property type="component" value="Chromosome 1"/>
</dbReference>
<dbReference type="InterPro" id="IPR002919">
    <property type="entry name" value="TIL_dom"/>
</dbReference>
<accession>A0A670ICQ7</accession>
<dbReference type="SMART" id="SM00832">
    <property type="entry name" value="C8"/>
    <property type="match status" value="4"/>
</dbReference>
<feature type="chain" id="PRO_5025358870" evidence="10">
    <location>
        <begin position="18"/>
        <end position="2991"/>
    </location>
</feature>
<dbReference type="SMART" id="SM00215">
    <property type="entry name" value="VWC_out"/>
    <property type="match status" value="2"/>
</dbReference>
<evidence type="ECO:0000256" key="6">
    <source>
        <dbReference type="ARBA" id="ARBA00023157"/>
    </source>
</evidence>
<dbReference type="Ensembl" id="ENSPMRT00000010089.1">
    <property type="protein sequence ID" value="ENSPMRP00000009458.1"/>
    <property type="gene ID" value="ENSPMRG00000006260.1"/>
</dbReference>
<gene>
    <name evidence="14" type="primary">MUC2</name>
</gene>
<dbReference type="PROSITE" id="PS01208">
    <property type="entry name" value="VWFC_1"/>
    <property type="match status" value="1"/>
</dbReference>
<feature type="compositionally biased region" description="Basic and acidic residues" evidence="9">
    <location>
        <begin position="2957"/>
        <end position="2966"/>
    </location>
</feature>
<keyword evidence="2" id="KW-0964">Secreted</keyword>
<dbReference type="InterPro" id="IPR001846">
    <property type="entry name" value="VWF_type-D"/>
</dbReference>
<feature type="compositionally biased region" description="Low complexity" evidence="9">
    <location>
        <begin position="1422"/>
        <end position="1487"/>
    </location>
</feature>
<feature type="signal peptide" evidence="10">
    <location>
        <begin position="1"/>
        <end position="17"/>
    </location>
</feature>
<dbReference type="Pfam" id="PF25962">
    <property type="entry name" value="TIL_OTOGL_Mucin"/>
    <property type="match status" value="1"/>
</dbReference>
<feature type="domain" description="VWFD" evidence="13">
    <location>
        <begin position="856"/>
        <end position="1027"/>
    </location>
</feature>
<dbReference type="PROSITE" id="PS50184">
    <property type="entry name" value="VWFC_2"/>
    <property type="match status" value="2"/>
</dbReference>
<feature type="disulfide bond" evidence="8">
    <location>
        <begin position="2889"/>
        <end position="2941"/>
    </location>
</feature>
<feature type="domain" description="VWFD" evidence="13">
    <location>
        <begin position="393"/>
        <end position="568"/>
    </location>
</feature>
<feature type="domain" description="VWFD" evidence="13">
    <location>
        <begin position="2278"/>
        <end position="2461"/>
    </location>
</feature>
<evidence type="ECO:0000313" key="14">
    <source>
        <dbReference type="Ensembl" id="ENSPMRP00000009458.1"/>
    </source>
</evidence>
<dbReference type="InterPro" id="IPR025155">
    <property type="entry name" value="WxxW_domain"/>
</dbReference>
<dbReference type="InterPro" id="IPR050780">
    <property type="entry name" value="Mucin_vWF_Thrombospondin_sf"/>
</dbReference>
<feature type="region of interest" description="Disordered" evidence="9">
    <location>
        <begin position="1766"/>
        <end position="1792"/>
    </location>
</feature>
<dbReference type="InterPro" id="IPR036084">
    <property type="entry name" value="Ser_inhib-like_sf"/>
</dbReference>
<dbReference type="PROSITE" id="PS51233">
    <property type="entry name" value="VWFD"/>
    <property type="match status" value="4"/>
</dbReference>
<dbReference type="InterPro" id="IPR006207">
    <property type="entry name" value="Cys_knot_C"/>
</dbReference>
<feature type="region of interest" description="Disordered" evidence="9">
    <location>
        <begin position="2945"/>
        <end position="2973"/>
    </location>
</feature>
<dbReference type="Pfam" id="PF01826">
    <property type="entry name" value="TIL"/>
    <property type="match status" value="1"/>
</dbReference>
<evidence type="ECO:0000256" key="7">
    <source>
        <dbReference type="ARBA" id="ARBA00023180"/>
    </source>
</evidence>
<feature type="disulfide bond" evidence="8">
    <location>
        <begin position="2874"/>
        <end position="2923"/>
    </location>
</feature>
<dbReference type="SUPFAM" id="SSF57603">
    <property type="entry name" value="FnI-like domain"/>
    <property type="match status" value="1"/>
</dbReference>
<feature type="region of interest" description="Disordered" evidence="9">
    <location>
        <begin position="1592"/>
        <end position="1670"/>
    </location>
</feature>
<feature type="region of interest" description="Disordered" evidence="9">
    <location>
        <begin position="1422"/>
        <end position="1494"/>
    </location>
</feature>
<dbReference type="Pfam" id="PF13330">
    <property type="entry name" value="Mucin2_WxxW"/>
    <property type="match status" value="4"/>
</dbReference>
<keyword evidence="5" id="KW-0186">Copper</keyword>
<organism evidence="14 15">
    <name type="scientific">Podarcis muralis</name>
    <name type="common">Wall lizard</name>
    <name type="synonym">Lacerta muralis</name>
    <dbReference type="NCBI Taxonomy" id="64176"/>
    <lineage>
        <taxon>Eukaryota</taxon>
        <taxon>Metazoa</taxon>
        <taxon>Chordata</taxon>
        <taxon>Craniata</taxon>
        <taxon>Vertebrata</taxon>
        <taxon>Euteleostomi</taxon>
        <taxon>Lepidosauria</taxon>
        <taxon>Squamata</taxon>
        <taxon>Bifurcata</taxon>
        <taxon>Unidentata</taxon>
        <taxon>Episquamata</taxon>
        <taxon>Laterata</taxon>
        <taxon>Lacertibaenia</taxon>
        <taxon>Lacertidae</taxon>
        <taxon>Podarcis</taxon>
    </lineage>
</organism>
<feature type="disulfide bond" evidence="8">
    <location>
        <begin position="2885"/>
        <end position="2939"/>
    </location>
</feature>
<evidence type="ECO:0000256" key="9">
    <source>
        <dbReference type="SAM" id="MobiDB-lite"/>
    </source>
</evidence>
<name>A0A670ICQ7_PODMU</name>
<comment type="subcellular location">
    <subcellularLocation>
        <location evidence="1">Secreted</location>
    </subcellularLocation>
</comment>
<proteinExistence type="predicted"/>
<feature type="domain" description="VWFC" evidence="12">
    <location>
        <begin position="2712"/>
        <end position="2779"/>
    </location>
</feature>
<dbReference type="SUPFAM" id="SSF57567">
    <property type="entry name" value="Serine protease inhibitors"/>
    <property type="match status" value="4"/>
</dbReference>
<evidence type="ECO:0000256" key="8">
    <source>
        <dbReference type="PROSITE-ProRule" id="PRU00039"/>
    </source>
</evidence>
<feature type="domain" description="VWFD" evidence="13">
    <location>
        <begin position="38"/>
        <end position="209"/>
    </location>
</feature>
<dbReference type="GeneTree" id="ENSGT00940000156289"/>
<dbReference type="Pfam" id="PF00094">
    <property type="entry name" value="VWD"/>
    <property type="match status" value="4"/>
</dbReference>
<evidence type="ECO:0000256" key="5">
    <source>
        <dbReference type="ARBA" id="ARBA00023008"/>
    </source>
</evidence>
<dbReference type="SMART" id="SM00214">
    <property type="entry name" value="VWC"/>
    <property type="match status" value="4"/>
</dbReference>
<evidence type="ECO:0000259" key="13">
    <source>
        <dbReference type="PROSITE" id="PS51233"/>
    </source>
</evidence>
<reference evidence="14" key="2">
    <citation type="submission" date="2025-08" db="UniProtKB">
        <authorList>
            <consortium name="Ensembl"/>
        </authorList>
    </citation>
    <scope>IDENTIFICATION</scope>
</reference>
<sequence>MACFYLIMCHFSALLFHDCTQWLLCPHFSGRTSSHGHYVCSTWGNNHFKTFDGDFYQFPGVCEYNFVSDCRESYQEFSVHIQRELNEQGHPDIQYVLITIKDVAIYLTHKMVVVDGQIARTPYYHSGILIEKNDMYTKLYARVGLVLIWNREAALMIELDTKFNNGTCGLCGDYNGQQVYNEFLSNGLSYNPITFGNLQKINKPNTVCEDPDETQPIESCNRHREECEKLLTAPAFADCQSRLNLEQYIQACMQDRCACQHTEDSFCLCSTISEFSRQCSHAGGNPQNWRTSQLCPKSCPGNMIYLESGSPCMDTCSHMGISKLCEEHYMDGCFCPEGTVYDDITGKGCVATSQCYCKLRGKLFSPGKNITNDCESCTCQSGRWICQDLPCPSKCAVEGGSHITTFDGKKYTFHGDCYYVLSKSIQNDSHALLGELGPCGSTDKQTCLKTVVLLIDEKKNVVVFRSDGTVLLNEIEIHLPHVTASFTVFQPSSNYIIVQATLGLRLEIQLVPVMQLFVIVDQTAQATLQGLCGNYNGIEGDDFKTSSGLIEATGASFANTWKAQASCSDMLDNWDHPCTLSVENEKYAEHWCSLLKSTETPFARCHSVIDPTDYYKRCKYDTCNCNANEECMCAALSSYARACASKGVMLWGWRKNVCNKEESSCQASQVFRYNLTCQQTCRSLSDGHKYCLEGFTPVDGCGCPDNSYMDDSGKCVPIAQCPCYYKGVPINPGYVIMKQDERWYVNTTCSIFYFTDCSPNMTYFDCNNFDSWSSQTPVHLSCQTLGNDQFQTECVSGCVCLDGLIDDGRGNCVQEQDCPCIHNKVFYSPGETVNVDCNTCTCQRGSWKCTTNSCFGTCTIYGSGHYITFDGKFYDFDGNCEYVATQDYCGNSDLEGTFSVITENVPCGTTGVTCSKAIKVFLGSTEIKLEDKQIETIEMNTTSSVTYWIREPVGLYIIIETSNGVILIWDRKTTIFIKLAPYLKGKVCGLCGNFDGKASNDFTARDMVQENNALIFGNSWKKDTACPDVDVDPEPCEKKPHRKSWAEKECSLIKSVVFEECHSKVAPDQYYEACVHDACACDSGGDCECFCTAVAVYAQECLKAGACVYWRTPDICPIFCEYWNPTDICEWHYEPCGSDIVTCKILNEVSTNFSMPYLEGCYPRCPPDNPIYIEETNTCGTSDMCGCYINGVYYRPGQSIPTDDQCTNCISTPGYFIYILIGSFFIMIQAEQLKHTAFLPLGCCIYDGKEYEEGEIIINERNGSFCFDIKCTINGTWVVEDMRPCSTTAPPTTTLSTTPSPTTTTTTTTTQCLMLACEWSKWYDVSVPEEGPEGGDFETYDAIRIKDGSNFCPSAPQNIECRAKNAPNVDIAELGQKVDCNVTYGLICRNKDQDQSLWTLCYNYEIRVNCCQIIPCGDIITTTPTTTPSTTTTTPTTTTPSPTTTTTTPTTTSTPPTTTPSTTTTTPTTTTPTPSTTTTTTSPTTTSTPPPLPLPLFPQYGPQYGDYETYDNIRAAGTEICTKPENISCRAKKFPNYSFKELGQKVECDVSTGLICHNKDQTPGPVYPVDMCLNYEIRVYCCKDECISGPPTTTPTTTTPTTTSTTTSTPLTTTTTPTTTSTPSTTTPPTTTTTIPTPPWDTLTTTPTTTSTTTTSTTTSALTSTPTPPTTTFPQYGPQYGDYETYDNIRAANIEICARPENISCRAKKFPNYSFKELGQKVECDVSTGLICHNKDQTPGPVYPVDMCLNYEISVCCKVDCGSTPSTTTTPTTTTTTSTTTTTTPTTTSPTTTISTTTGSECIICVICDWSSWIDTDSPNGDKDGGDNETYEKIREHGIDICSQPSNISCRAKDFPGTSLEELGQKLVCDASVGLICKNTDQVPGVGVAPTCLDYEISVYCCRDCSTTTVSTTTTTPYTGSTSKTTTVTTTETGTTTTVPCTTDETEPWSTSGHTTTTTPTPPTTTTSTETPTVTTTTTTTTPTPSTTTTPTPPTTTTTEPTTTTTTTTTTPTPSTTTTTPTPPTTTTTPTPSTTTTTPTPPTTTTSTETPTVTTTTTTTTPTPSTTTTPTPPTTTTTEPTTTTTTTTTTPTPSTTTTTPTPPTTTTSTETPTVTTTTTTTTPTPSTTTTLTPPTTTTTPTPSTTTTTPTPPTTTTTEPTTTTTTTTTTPTPSTTTTTPTPPTTTTSTETPTVTTTTTTTTPTPSTTTTLTPPTTTTTPTPKSMWICDCVQAFCISNEEWILKPIKCEPPPEPTCSNGLAPVRVMDENNCCWHWECDCYCTGWGDPHYKTFDGLYYSYQGNCTYTLVEEIVKTIDNFGVYIDNYHCDPREPVSCPRTLIIKHETQDIRIHTLSSVPIKIEVLVNGNVVNLPYTKYGVKIHQLGMNYMVVIPESKINITFNGISFTIRMPYELFGNNTQGQCGTCTNNTADDCRLRNGELAENCVQMADDWFITDDSKPHCPRLPPIQEPTTRPHCEPSPLCKLLLEGEFKKCHDAVDYENFYAACVFDNCRIPDRGMECASLQIYAFTCADQGVCIDWRGLTNGTCSVSCPSNRIYKACGPAQEETCKSGLIGVNQTQQIEGCFCPEGTTLYDAGVDVCVKTCGCVGPDNIPRKFGEEFEFDCKKCSCLEGGSGITCEPLKCPSDDDVSCEGDGFYTITEVNPDNKCCSKTTCVCNATDCTTEPPKCQPGYELVSEVPEGHCCPDHRCVPKNVCVANGNEYTPGSQILGDKCQKCVCTKEKDNSTSLNLISCSYIPCPTTCEQGHTLIHQDGECCGVCVQTSCVIRTPENDVFILRPGEQRSAPHDNCTIYSCVNMHRQLVSSTSSISCPAFNEETCQPFFKTFYPAGKPKDHPVPVPPCSLSEMKDYIVHDGCRSADMVPVAQCEGHCGTSSIYSSEANSMKHKCTCCRESKVSEKEITLVCPDGKNKKHKYLQVDSCECLNTECNSSHSSNESQKSTEENSREDSQEDELNAVARVRRAISSVKRRMGI</sequence>
<feature type="compositionally biased region" description="Low complexity" evidence="9">
    <location>
        <begin position="2945"/>
        <end position="2956"/>
    </location>
</feature>
<dbReference type="InterPro" id="IPR014853">
    <property type="entry name" value="VWF/SSPO/ZAN-like_Cys-rich_dom"/>
</dbReference>